<name>A0A7J7F333_DICBM</name>
<dbReference type="AlphaFoldDB" id="A0A7J7F333"/>
<feature type="compositionally biased region" description="Polar residues" evidence="1">
    <location>
        <begin position="209"/>
        <end position="218"/>
    </location>
</feature>
<feature type="compositionally biased region" description="Polar residues" evidence="1">
    <location>
        <begin position="172"/>
        <end position="184"/>
    </location>
</feature>
<organism evidence="2 3">
    <name type="scientific">Diceros bicornis minor</name>
    <name type="common">South-central black rhinoceros</name>
    <dbReference type="NCBI Taxonomy" id="77932"/>
    <lineage>
        <taxon>Eukaryota</taxon>
        <taxon>Metazoa</taxon>
        <taxon>Chordata</taxon>
        <taxon>Craniata</taxon>
        <taxon>Vertebrata</taxon>
        <taxon>Euteleostomi</taxon>
        <taxon>Mammalia</taxon>
        <taxon>Eutheria</taxon>
        <taxon>Laurasiatheria</taxon>
        <taxon>Perissodactyla</taxon>
        <taxon>Rhinocerotidae</taxon>
        <taxon>Diceros</taxon>
    </lineage>
</organism>
<gene>
    <name evidence="2" type="ORF">HPG69_009507</name>
</gene>
<sequence length="218" mass="23560">MCMKALSLCLNRNVFFCFSFRKSEHQVPRNTGVMLHGEIEEASKGTSGEEGSPTREGGSQDKCGDLDLWGNRDMHGIQRQGLNMATSVAITPLPELSLLSPRGIQNGEEEPLPDTPHAASNHVAQDPNLVVQLRDKTPHFSSLEYPQAPSRTYGPGHVLNPKAQATYLDINSNASPQAAGPTTSPEHRPALPCGTSPSTEPFSEPLRMVSTSEWSSGD</sequence>
<proteinExistence type="predicted"/>
<dbReference type="EMBL" id="JACDTQ010001475">
    <property type="protein sequence ID" value="KAF5922462.1"/>
    <property type="molecule type" value="Genomic_DNA"/>
</dbReference>
<reference evidence="2 3" key="1">
    <citation type="journal article" date="2020" name="Mol. Biol. Evol.">
        <title>Interspecific Gene Flow and the Evolution of Specialization in Black and White Rhinoceros.</title>
        <authorList>
            <person name="Moodley Y."/>
            <person name="Westbury M.V."/>
            <person name="Russo I.M."/>
            <person name="Gopalakrishnan S."/>
            <person name="Rakotoarivelo A."/>
            <person name="Olsen R.A."/>
            <person name="Prost S."/>
            <person name="Tunstall T."/>
            <person name="Ryder O.A."/>
            <person name="Dalen L."/>
            <person name="Bruford M.W."/>
        </authorList>
    </citation>
    <scope>NUCLEOTIDE SEQUENCE [LARGE SCALE GENOMIC DNA]</scope>
    <source>
        <strain evidence="2">SBR-YM</strain>
        <tissue evidence="2">Skin</tissue>
    </source>
</reference>
<protein>
    <submittedName>
        <fullName evidence="2">Uncharacterized protein</fullName>
    </submittedName>
</protein>
<feature type="region of interest" description="Disordered" evidence="1">
    <location>
        <begin position="172"/>
        <end position="218"/>
    </location>
</feature>
<comment type="caution">
    <text evidence="2">The sequence shown here is derived from an EMBL/GenBank/DDBJ whole genome shotgun (WGS) entry which is preliminary data.</text>
</comment>
<feature type="region of interest" description="Disordered" evidence="1">
    <location>
        <begin position="41"/>
        <end position="62"/>
    </location>
</feature>
<evidence type="ECO:0000313" key="2">
    <source>
        <dbReference type="EMBL" id="KAF5922462.1"/>
    </source>
</evidence>
<evidence type="ECO:0000256" key="1">
    <source>
        <dbReference type="SAM" id="MobiDB-lite"/>
    </source>
</evidence>
<dbReference type="Proteomes" id="UP000551758">
    <property type="component" value="Unassembled WGS sequence"/>
</dbReference>
<keyword evidence="3" id="KW-1185">Reference proteome</keyword>
<evidence type="ECO:0000313" key="3">
    <source>
        <dbReference type="Proteomes" id="UP000551758"/>
    </source>
</evidence>
<accession>A0A7J7F333</accession>